<reference evidence="3" key="1">
    <citation type="submission" date="2016-04" db="EMBL/GenBank/DDBJ databases">
        <authorList>
            <person name="Evans L.H."/>
            <person name="Alamgir A."/>
            <person name="Owens N."/>
            <person name="Weber N.D."/>
            <person name="Virtaneva K."/>
            <person name="Barbian K."/>
            <person name="Babar A."/>
            <person name="Rosenke K."/>
        </authorList>
    </citation>
    <scope>NUCLEOTIDE SEQUENCE [LARGE SCALE GENOMIC DNA]</scope>
    <source>
        <strain evidence="3">CBS 101.48</strain>
    </source>
</reference>
<feature type="non-terminal residue" evidence="3">
    <location>
        <position position="180"/>
    </location>
</feature>
<dbReference type="InterPro" id="IPR043128">
    <property type="entry name" value="Rev_trsase/Diguanyl_cyclase"/>
</dbReference>
<feature type="non-terminal residue" evidence="3">
    <location>
        <position position="1"/>
    </location>
</feature>
<dbReference type="STRING" id="4829.A0A163JHG7"/>
<keyword evidence="4" id="KW-1185">Reference proteome</keyword>
<proteinExistence type="predicted"/>
<accession>A0A163JHG7</accession>
<dbReference type="InterPro" id="IPR041577">
    <property type="entry name" value="RT_RNaseH_2"/>
</dbReference>
<organism evidence="3">
    <name type="scientific">Absidia glauca</name>
    <name type="common">Pin mould</name>
    <dbReference type="NCBI Taxonomy" id="4829"/>
    <lineage>
        <taxon>Eukaryota</taxon>
        <taxon>Fungi</taxon>
        <taxon>Fungi incertae sedis</taxon>
        <taxon>Mucoromycota</taxon>
        <taxon>Mucoromycotina</taxon>
        <taxon>Mucoromycetes</taxon>
        <taxon>Mucorales</taxon>
        <taxon>Cunninghamellaceae</taxon>
        <taxon>Absidia</taxon>
    </lineage>
</organism>
<dbReference type="Proteomes" id="UP000078561">
    <property type="component" value="Unassembled WGS sequence"/>
</dbReference>
<dbReference type="PANTHER" id="PTHR37984:SF5">
    <property type="entry name" value="PROTEIN NYNRIN-LIKE"/>
    <property type="match status" value="1"/>
</dbReference>
<dbReference type="InParanoid" id="A0A163JHG7"/>
<protein>
    <recommendedName>
        <fullName evidence="2">Reverse transcriptase/retrotransposon-derived protein RNase H-like domain-containing protein</fullName>
    </recommendedName>
</protein>
<dbReference type="OMA" id="FVWTDRH"/>
<dbReference type="GO" id="GO:0003824">
    <property type="term" value="F:catalytic activity"/>
    <property type="evidence" value="ECO:0007669"/>
    <property type="project" value="UniProtKB-KW"/>
</dbReference>
<name>A0A163JHG7_ABSGL</name>
<evidence type="ECO:0000256" key="1">
    <source>
        <dbReference type="ARBA" id="ARBA00023268"/>
    </source>
</evidence>
<dbReference type="EMBL" id="LT552691">
    <property type="protein sequence ID" value="SAL99364.1"/>
    <property type="molecule type" value="Genomic_DNA"/>
</dbReference>
<sequence length="180" mass="20431">VHASHVQQVIDKLTSVNLILNPDKCHFAQRAVYLLGFCVSERGLSLDTRKVTNVQLWPVPQTGNDIEKFLGIVNYFRDHIPTVSSLTAPLDKLRKQKKLGSLWTKECALAFEKLKLILTRTPIIKHPRVNQPYYVATDASNVGIGAVLFQMEDKQVRHLGFFARALSQSERNYSTTKKEL</sequence>
<feature type="domain" description="Reverse transcriptase/retrotransposon-derived protein RNase H-like" evidence="2">
    <location>
        <begin position="103"/>
        <end position="180"/>
    </location>
</feature>
<gene>
    <name evidence="3" type="primary">ABSGL_04977.1 scaffold 6261</name>
</gene>
<dbReference type="Pfam" id="PF17919">
    <property type="entry name" value="RT_RNaseH_2"/>
    <property type="match status" value="1"/>
</dbReference>
<dbReference type="FunFam" id="3.30.70.270:FF:000020">
    <property type="entry name" value="Transposon Tf2-6 polyprotein-like Protein"/>
    <property type="match status" value="1"/>
</dbReference>
<evidence type="ECO:0000259" key="2">
    <source>
        <dbReference type="Pfam" id="PF17919"/>
    </source>
</evidence>
<evidence type="ECO:0000313" key="4">
    <source>
        <dbReference type="Proteomes" id="UP000078561"/>
    </source>
</evidence>
<dbReference type="AlphaFoldDB" id="A0A163JHG7"/>
<dbReference type="OrthoDB" id="2280012at2759"/>
<dbReference type="InterPro" id="IPR043502">
    <property type="entry name" value="DNA/RNA_pol_sf"/>
</dbReference>
<dbReference type="InterPro" id="IPR050951">
    <property type="entry name" value="Retrovirus_Pol_polyprotein"/>
</dbReference>
<evidence type="ECO:0000313" key="3">
    <source>
        <dbReference type="EMBL" id="SAL99364.1"/>
    </source>
</evidence>
<dbReference type="Gene3D" id="3.30.70.270">
    <property type="match status" value="2"/>
</dbReference>
<dbReference type="PANTHER" id="PTHR37984">
    <property type="entry name" value="PROTEIN CBG26694"/>
    <property type="match status" value="1"/>
</dbReference>
<keyword evidence="1" id="KW-0511">Multifunctional enzyme</keyword>
<dbReference type="SUPFAM" id="SSF56672">
    <property type="entry name" value="DNA/RNA polymerases"/>
    <property type="match status" value="1"/>
</dbReference>